<feature type="transmembrane region" description="Helical" evidence="7">
    <location>
        <begin position="71"/>
        <end position="92"/>
    </location>
</feature>
<dbReference type="InterPro" id="IPR011701">
    <property type="entry name" value="MFS"/>
</dbReference>
<dbReference type="InterPro" id="IPR005829">
    <property type="entry name" value="Sugar_transporter_CS"/>
</dbReference>
<protein>
    <submittedName>
        <fullName evidence="9">MFS family permease</fullName>
    </submittedName>
</protein>
<feature type="domain" description="Major facilitator superfamily (MFS) profile" evidence="8">
    <location>
        <begin position="32"/>
        <end position="321"/>
    </location>
</feature>
<feature type="transmembrane region" description="Helical" evidence="7">
    <location>
        <begin position="104"/>
        <end position="125"/>
    </location>
</feature>
<dbReference type="PANTHER" id="PTHR43045:SF1">
    <property type="entry name" value="SHIKIMATE TRANSPORTER"/>
    <property type="match status" value="1"/>
</dbReference>
<dbReference type="RefSeq" id="WP_392395775.1">
    <property type="nucleotide sequence ID" value="NZ_JAURTK010000015.1"/>
</dbReference>
<gene>
    <name evidence="9" type="ORF">J2793_006534</name>
</gene>
<name>A0AB73IPM5_9BURK</name>
<evidence type="ECO:0000256" key="1">
    <source>
        <dbReference type="ARBA" id="ARBA00004651"/>
    </source>
</evidence>
<comment type="caution">
    <text evidence="9">The sequence shown here is derived from an EMBL/GenBank/DDBJ whole genome shotgun (WGS) entry which is preliminary data.</text>
</comment>
<dbReference type="GO" id="GO:0022857">
    <property type="term" value="F:transmembrane transporter activity"/>
    <property type="evidence" value="ECO:0007669"/>
    <property type="project" value="InterPro"/>
</dbReference>
<dbReference type="PANTHER" id="PTHR43045">
    <property type="entry name" value="SHIKIMATE TRANSPORTER"/>
    <property type="match status" value="1"/>
</dbReference>
<evidence type="ECO:0000256" key="2">
    <source>
        <dbReference type="ARBA" id="ARBA00022448"/>
    </source>
</evidence>
<keyword evidence="5 7" id="KW-1133">Transmembrane helix</keyword>
<dbReference type="InterPro" id="IPR036259">
    <property type="entry name" value="MFS_trans_sf"/>
</dbReference>
<evidence type="ECO:0000256" key="6">
    <source>
        <dbReference type="ARBA" id="ARBA00023136"/>
    </source>
</evidence>
<dbReference type="Gene3D" id="1.20.1250.20">
    <property type="entry name" value="MFS general substrate transporter like domains"/>
    <property type="match status" value="1"/>
</dbReference>
<organism evidence="9 10">
    <name type="scientific">Paraburkholderia caledonica</name>
    <dbReference type="NCBI Taxonomy" id="134536"/>
    <lineage>
        <taxon>Bacteria</taxon>
        <taxon>Pseudomonadati</taxon>
        <taxon>Pseudomonadota</taxon>
        <taxon>Betaproteobacteria</taxon>
        <taxon>Burkholderiales</taxon>
        <taxon>Burkholderiaceae</taxon>
        <taxon>Paraburkholderia</taxon>
    </lineage>
</organism>
<evidence type="ECO:0000259" key="8">
    <source>
        <dbReference type="PROSITE" id="PS50850"/>
    </source>
</evidence>
<keyword evidence="3" id="KW-1003">Cell membrane</keyword>
<evidence type="ECO:0000256" key="5">
    <source>
        <dbReference type="ARBA" id="ARBA00022989"/>
    </source>
</evidence>
<evidence type="ECO:0000256" key="4">
    <source>
        <dbReference type="ARBA" id="ARBA00022692"/>
    </source>
</evidence>
<dbReference type="AlphaFoldDB" id="A0AB73IPM5"/>
<dbReference type="Pfam" id="PF07690">
    <property type="entry name" value="MFS_1"/>
    <property type="match status" value="1"/>
</dbReference>
<keyword evidence="2" id="KW-0813">Transport</keyword>
<evidence type="ECO:0000256" key="7">
    <source>
        <dbReference type="SAM" id="Phobius"/>
    </source>
</evidence>
<evidence type="ECO:0000313" key="9">
    <source>
        <dbReference type="EMBL" id="MDP9651059.1"/>
    </source>
</evidence>
<evidence type="ECO:0000256" key="3">
    <source>
        <dbReference type="ARBA" id="ARBA00022475"/>
    </source>
</evidence>
<feature type="transmembrane region" description="Helical" evidence="7">
    <location>
        <begin position="131"/>
        <end position="157"/>
    </location>
</feature>
<proteinExistence type="predicted"/>
<reference evidence="9" key="1">
    <citation type="submission" date="2023-07" db="EMBL/GenBank/DDBJ databases">
        <title>Sorghum-associated microbial communities from plants grown in Nebraska, USA.</title>
        <authorList>
            <person name="Schachtman D."/>
        </authorList>
    </citation>
    <scope>NUCLEOTIDE SEQUENCE</scope>
    <source>
        <strain evidence="9">DS1061</strain>
    </source>
</reference>
<dbReference type="PROSITE" id="PS50850">
    <property type="entry name" value="MFS"/>
    <property type="match status" value="1"/>
</dbReference>
<dbReference type="InterPro" id="IPR020846">
    <property type="entry name" value="MFS_dom"/>
</dbReference>
<keyword evidence="6 7" id="KW-0472">Membrane</keyword>
<dbReference type="GO" id="GO:0005886">
    <property type="term" value="C:plasma membrane"/>
    <property type="evidence" value="ECO:0007669"/>
    <property type="project" value="UniProtKB-SubCell"/>
</dbReference>
<accession>A0AB73IPM5</accession>
<feature type="transmembrane region" description="Helical" evidence="7">
    <location>
        <begin position="169"/>
        <end position="189"/>
    </location>
</feature>
<keyword evidence="4 7" id="KW-0812">Transmembrane</keyword>
<dbReference type="EMBL" id="JAURTK010000015">
    <property type="protein sequence ID" value="MDP9651059.1"/>
    <property type="molecule type" value="Genomic_DNA"/>
</dbReference>
<dbReference type="SUPFAM" id="SSF103473">
    <property type="entry name" value="MFS general substrate transporter"/>
    <property type="match status" value="1"/>
</dbReference>
<dbReference type="Proteomes" id="UP001229486">
    <property type="component" value="Unassembled WGS sequence"/>
</dbReference>
<sequence>MAGKSTIAAASGHTLDNGSSVTVDTLRTERRAALASVIGTTIEWYDFFIYGTAAALVFPQVFFANTGSGGLLASFATIFVGFLSRPLGAAVFGHMGDRVGRKSTLVATLLLMGVATFLVGCLPGSNAIGSLAPWLLIALRFLQGIGVGGEWGGAVLLSMESHSGKRRGLMASLPHVGVPLGLVLSVLVWSACARATGDHLIDSGWRIPFLISGVLLVVGLLIRFGVPETREFMEANRADGRAVVRRETPIVEAVRTQWRAILLSALIRPGEQVAFYMLTTFVVLYGSKELALGREFVLNAVLIAAIVACFALPFSDTSPTV</sequence>
<feature type="transmembrane region" description="Helical" evidence="7">
    <location>
        <begin position="296"/>
        <end position="315"/>
    </location>
</feature>
<evidence type="ECO:0000313" key="10">
    <source>
        <dbReference type="Proteomes" id="UP001229486"/>
    </source>
</evidence>
<feature type="transmembrane region" description="Helical" evidence="7">
    <location>
        <begin position="209"/>
        <end position="226"/>
    </location>
</feature>
<dbReference type="PROSITE" id="PS00217">
    <property type="entry name" value="SUGAR_TRANSPORT_2"/>
    <property type="match status" value="1"/>
</dbReference>
<comment type="subcellular location">
    <subcellularLocation>
        <location evidence="1">Cell membrane</location>
        <topology evidence="1">Multi-pass membrane protein</topology>
    </subcellularLocation>
</comment>